<reference evidence="2 3" key="1">
    <citation type="submission" date="2024-09" db="EMBL/GenBank/DDBJ databases">
        <authorList>
            <person name="Sun Q."/>
            <person name="Mori K."/>
        </authorList>
    </citation>
    <scope>NUCLEOTIDE SEQUENCE [LARGE SCALE GENOMIC DNA]</scope>
    <source>
        <strain evidence="2 3">JCM 9626</strain>
    </source>
</reference>
<dbReference type="Pfam" id="PF04294">
    <property type="entry name" value="VanW"/>
    <property type="match status" value="1"/>
</dbReference>
<evidence type="ECO:0000259" key="1">
    <source>
        <dbReference type="Pfam" id="PF12229"/>
    </source>
</evidence>
<organism evidence="2 3">
    <name type="scientific">Nocardioides plantarum</name>
    <dbReference type="NCBI Taxonomy" id="29299"/>
    <lineage>
        <taxon>Bacteria</taxon>
        <taxon>Bacillati</taxon>
        <taxon>Actinomycetota</taxon>
        <taxon>Actinomycetes</taxon>
        <taxon>Propionibacteriales</taxon>
        <taxon>Nocardioidaceae</taxon>
        <taxon>Nocardioides</taxon>
    </lineage>
</organism>
<dbReference type="EMBL" id="JBHMDG010000011">
    <property type="protein sequence ID" value="MFB9313254.1"/>
    <property type="molecule type" value="Genomic_DNA"/>
</dbReference>
<keyword evidence="3" id="KW-1185">Reference proteome</keyword>
<sequence>MKNRDERHERAGGRTVLVVVLVLALLAGGGYAAAYGLAGDKLPRGASVAGVDLGGLTQAEAEATLRSDLPAALSSPIRVTVDGSSDGRSVEVDPAEAGLEIDYPASVAAAGEQRSWSPGALWEHYTGGDDVDPVVTVDDAALEAALADLGDGLGTEPVDGRVRFSAGRVAVTDPEPGRGIDPAGAREALVASYLDGKPARLAVATLAPDIDDADVAEAVDTFADPAMSGSVELRIGSASVKLSPRQYSRALSMKAEDGKLVPVVDADRLVPLVERATSGKGAPVDARIEIRDGKPRIVAAKPGVTFESDAVVTAFLAAVVKRSGKRVGKVEGTVAEPDFTTADAKALGVKEKVSEFTTYFPYAEYRNVNIGRGAEIIDGTLLKPGETFSLNDIVGERTVENGFTEGTIISNGLFVKDLGGGVSQVATTTFNAMFYAGLEDIEHKPHSVYIDRYPVGREATVAFGAVDLRFRNDTDHGVLIHTVFTPSTPSSRGVLTVQMFSTKTWDITEVTSDRYAFTSPKTQTLTTDNCVPNSGYGGFQVDVTRIFKRPGSDEVVKREKFHTDYIASDTVICK</sequence>
<feature type="domain" description="YoaR-like putative peptidoglycan binding" evidence="1">
    <location>
        <begin position="92"/>
        <end position="200"/>
    </location>
</feature>
<name>A0ABV5KC74_9ACTN</name>
<accession>A0ABV5KC74</accession>
<comment type="caution">
    <text evidence="2">The sequence shown here is derived from an EMBL/GenBank/DDBJ whole genome shotgun (WGS) entry which is preliminary data.</text>
</comment>
<dbReference type="RefSeq" id="WP_140011427.1">
    <property type="nucleotide sequence ID" value="NZ_JBHMDG010000011.1"/>
</dbReference>
<proteinExistence type="predicted"/>
<protein>
    <submittedName>
        <fullName evidence="2">VanW family protein</fullName>
    </submittedName>
</protein>
<evidence type="ECO:0000313" key="2">
    <source>
        <dbReference type="EMBL" id="MFB9313254.1"/>
    </source>
</evidence>
<dbReference type="Pfam" id="PF12229">
    <property type="entry name" value="PG_binding_4"/>
    <property type="match status" value="1"/>
</dbReference>
<dbReference type="InterPro" id="IPR007391">
    <property type="entry name" value="Vancomycin_resist_VanW"/>
</dbReference>
<dbReference type="PANTHER" id="PTHR35788:SF1">
    <property type="entry name" value="EXPORTED PROTEIN"/>
    <property type="match status" value="1"/>
</dbReference>
<dbReference type="Proteomes" id="UP001589750">
    <property type="component" value="Unassembled WGS sequence"/>
</dbReference>
<evidence type="ECO:0000313" key="3">
    <source>
        <dbReference type="Proteomes" id="UP001589750"/>
    </source>
</evidence>
<dbReference type="InterPro" id="IPR022029">
    <property type="entry name" value="YoaR-like_PG-bd"/>
</dbReference>
<dbReference type="PANTHER" id="PTHR35788">
    <property type="entry name" value="EXPORTED PROTEIN-RELATED"/>
    <property type="match status" value="1"/>
</dbReference>
<dbReference type="InterPro" id="IPR052913">
    <property type="entry name" value="Glycopeptide_resist_protein"/>
</dbReference>
<gene>
    <name evidence="2" type="ORF">ACFFRI_09385</name>
</gene>